<dbReference type="InterPro" id="IPR004089">
    <property type="entry name" value="MCPsignal_dom"/>
</dbReference>
<dbReference type="AlphaFoldDB" id="A0A5C1QQN5"/>
<dbReference type="Proteomes" id="UP000324209">
    <property type="component" value="Chromosome"/>
</dbReference>
<accession>A0A5C1QQN5</accession>
<dbReference type="GO" id="GO:0016020">
    <property type="term" value="C:membrane"/>
    <property type="evidence" value="ECO:0007669"/>
    <property type="project" value="InterPro"/>
</dbReference>
<dbReference type="RefSeq" id="WP_149487751.1">
    <property type="nucleotide sequence ID" value="NZ_CP036150.1"/>
</dbReference>
<dbReference type="Gene3D" id="3.30.450.20">
    <property type="entry name" value="PAS domain"/>
    <property type="match status" value="1"/>
</dbReference>
<evidence type="ECO:0000256" key="2">
    <source>
        <dbReference type="ARBA" id="ARBA00029447"/>
    </source>
</evidence>
<evidence type="ECO:0000259" key="6">
    <source>
        <dbReference type="PROSITE" id="PS50885"/>
    </source>
</evidence>
<feature type="transmembrane region" description="Helical" evidence="4">
    <location>
        <begin position="286"/>
        <end position="309"/>
    </location>
</feature>
<evidence type="ECO:0000256" key="4">
    <source>
        <dbReference type="SAM" id="Phobius"/>
    </source>
</evidence>
<keyword evidence="4" id="KW-0812">Transmembrane</keyword>
<name>A0A5C1QQN5_9SPIO</name>
<comment type="similarity">
    <text evidence="2">Belongs to the methyl-accepting chemotaxis (MCP) protein family.</text>
</comment>
<keyword evidence="8" id="KW-1185">Reference proteome</keyword>
<keyword evidence="4" id="KW-1133">Transmembrane helix</keyword>
<sequence length="698" mass="76472">MKITSKIILPVAIMLVLAVSIVSIIGYTNISHEIDNVLEVSTQTILENLLNENEMFNKNMRFMKEGMNNNYIKIARSIAYIVNENPDLVSTERMQELASAIGIDEIHIIDSRGILFAGSDPESFGLDFSQNEETKPFLELLGNPQGKLAQEPQNRQQDGKFFQYIAVSLPDGSGLVQIGVEPTELSNLKVLSNLQNLLMTYPYKDGGYAYIISEENNSVIHHSKIDRIGEDLTQYEFGQRILKEKTGRFTYTFEGVEVYTHYQYTEDGIYVSAIPTKAFKSRLTPILYALVLSSFLALILFSALIYIIVRKIFAPLRNVSDSLLKISSGDADLTQRLVVLSKDEVGDVAHNFNAFIENLQSLIIGIQMAVSKTHNISVELSSNTDITAASIGDIDMNINSVRNQLQQMNVNIGESATAMEEITSNTSSFDNMISSQASMVEESTAAITQMIASLNNVGNITVAKKESTADLKNIAEEGKKQIDQTSKEFAVVAEKISKIQEMAVTINNIAAQTNLLSMNAAIEAAHAGESGKGFAVVADEIRKLAETSGKSSGTISKLIKDITIGVSNTSENVVKTLRIFDSISEEVESTVNAFHEIENSVSELTIGGRQVMESTEEINNVTNEVSQGSSEIHRGIDSTSTSLLGIKSKSGEVAIGVDEINRKASEVVDAMKKLQLLGDDLDSITRDLSEKFSQFITG</sequence>
<protein>
    <submittedName>
        <fullName evidence="7">Methyl-accepting chemotaxis protein</fullName>
    </submittedName>
</protein>
<keyword evidence="4" id="KW-0472">Membrane</keyword>
<dbReference type="OrthoDB" id="369336at2"/>
<dbReference type="Pfam" id="PF00672">
    <property type="entry name" value="HAMP"/>
    <property type="match status" value="1"/>
</dbReference>
<proteinExistence type="inferred from homology"/>
<dbReference type="Pfam" id="PF00015">
    <property type="entry name" value="MCPsignal"/>
    <property type="match status" value="1"/>
</dbReference>
<evidence type="ECO:0000313" key="7">
    <source>
        <dbReference type="EMBL" id="QEN09678.1"/>
    </source>
</evidence>
<dbReference type="SUPFAM" id="SSF58104">
    <property type="entry name" value="Methyl-accepting chemotaxis protein (MCP) signaling domain"/>
    <property type="match status" value="2"/>
</dbReference>
<evidence type="ECO:0000313" key="8">
    <source>
        <dbReference type="Proteomes" id="UP000324209"/>
    </source>
</evidence>
<dbReference type="Gene3D" id="1.10.287.950">
    <property type="entry name" value="Methyl-accepting chemotaxis protein"/>
    <property type="match status" value="1"/>
</dbReference>
<dbReference type="SMART" id="SM00283">
    <property type="entry name" value="MA"/>
    <property type="match status" value="1"/>
</dbReference>
<evidence type="ECO:0000256" key="3">
    <source>
        <dbReference type="PROSITE-ProRule" id="PRU00284"/>
    </source>
</evidence>
<evidence type="ECO:0000259" key="5">
    <source>
        <dbReference type="PROSITE" id="PS50111"/>
    </source>
</evidence>
<dbReference type="PROSITE" id="PS50885">
    <property type="entry name" value="HAMP"/>
    <property type="match status" value="1"/>
</dbReference>
<dbReference type="GO" id="GO:0007165">
    <property type="term" value="P:signal transduction"/>
    <property type="evidence" value="ECO:0007669"/>
    <property type="project" value="UniProtKB-KW"/>
</dbReference>
<keyword evidence="1 3" id="KW-0807">Transducer</keyword>
<feature type="transmembrane region" description="Helical" evidence="4">
    <location>
        <begin position="7"/>
        <end position="27"/>
    </location>
</feature>
<gene>
    <name evidence="7" type="ORF">EXM22_17415</name>
</gene>
<dbReference type="KEGG" id="ock:EXM22_17415"/>
<dbReference type="PANTHER" id="PTHR32089">
    <property type="entry name" value="METHYL-ACCEPTING CHEMOTAXIS PROTEIN MCPB"/>
    <property type="match status" value="1"/>
</dbReference>
<organism evidence="7 8">
    <name type="scientific">Oceanispirochaeta crateris</name>
    <dbReference type="NCBI Taxonomy" id="2518645"/>
    <lineage>
        <taxon>Bacteria</taxon>
        <taxon>Pseudomonadati</taxon>
        <taxon>Spirochaetota</taxon>
        <taxon>Spirochaetia</taxon>
        <taxon>Spirochaetales</taxon>
        <taxon>Spirochaetaceae</taxon>
        <taxon>Oceanispirochaeta</taxon>
    </lineage>
</organism>
<reference evidence="7 8" key="1">
    <citation type="submission" date="2019-02" db="EMBL/GenBank/DDBJ databases">
        <title>Complete Genome Sequence and Methylome Analysis of free living Spirochaetas.</title>
        <authorList>
            <person name="Fomenkov A."/>
            <person name="Dubinina G."/>
            <person name="Leshcheva N."/>
            <person name="Mikheeva N."/>
            <person name="Grabovich M."/>
            <person name="Vincze T."/>
            <person name="Roberts R.J."/>
        </authorList>
    </citation>
    <scope>NUCLEOTIDE SEQUENCE [LARGE SCALE GENOMIC DNA]</scope>
    <source>
        <strain evidence="7 8">K2</strain>
    </source>
</reference>
<dbReference type="SMART" id="SM00304">
    <property type="entry name" value="HAMP"/>
    <property type="match status" value="1"/>
</dbReference>
<dbReference type="PANTHER" id="PTHR32089:SF118">
    <property type="entry name" value="HEME-BASED AEROTACTIC TRANSDUCER HEMAT"/>
    <property type="match status" value="1"/>
</dbReference>
<feature type="domain" description="Methyl-accepting transducer" evidence="5">
    <location>
        <begin position="411"/>
        <end position="633"/>
    </location>
</feature>
<dbReference type="InterPro" id="IPR003660">
    <property type="entry name" value="HAMP_dom"/>
</dbReference>
<dbReference type="Gene3D" id="6.10.340.10">
    <property type="match status" value="1"/>
</dbReference>
<dbReference type="EMBL" id="CP036150">
    <property type="protein sequence ID" value="QEN09678.1"/>
    <property type="molecule type" value="Genomic_DNA"/>
</dbReference>
<dbReference type="PROSITE" id="PS50111">
    <property type="entry name" value="CHEMOTAXIS_TRANSDUC_2"/>
    <property type="match status" value="1"/>
</dbReference>
<feature type="domain" description="HAMP" evidence="6">
    <location>
        <begin position="310"/>
        <end position="364"/>
    </location>
</feature>
<dbReference type="CDD" id="cd06225">
    <property type="entry name" value="HAMP"/>
    <property type="match status" value="1"/>
</dbReference>
<evidence type="ECO:0000256" key="1">
    <source>
        <dbReference type="ARBA" id="ARBA00023224"/>
    </source>
</evidence>